<evidence type="ECO:0000313" key="1">
    <source>
        <dbReference type="EMBL" id="EME68531.1"/>
    </source>
</evidence>
<keyword evidence="2" id="KW-1185">Reference proteome</keyword>
<reference evidence="1 2" key="1">
    <citation type="journal article" date="2014" name="Genome Announc.">
        <title>Draft Genome Sequence of Magnetospirillum sp. Strain SO-1, a Freshwater Magnetotactic Bacterium Isolated from the Ol'khovka River, Russia.</title>
        <authorList>
            <person name="Grouzdev D.S."/>
            <person name="Dziuba M.V."/>
            <person name="Sukhacheva M.S."/>
            <person name="Mardanov A.V."/>
            <person name="Beletskiy A.V."/>
            <person name="Kuznetsov B.B."/>
            <person name="Skryabin K.G."/>
        </authorList>
    </citation>
    <scope>NUCLEOTIDE SEQUENCE [LARGE SCALE GENOMIC DNA]</scope>
    <source>
        <strain evidence="1 2">SO-1</strain>
    </source>
</reference>
<protein>
    <submittedName>
        <fullName evidence="1">Transcriptional regulator</fullName>
    </submittedName>
</protein>
<dbReference type="EMBL" id="AONQ01000061">
    <property type="protein sequence ID" value="EME68531.1"/>
    <property type="molecule type" value="Genomic_DNA"/>
</dbReference>
<dbReference type="STRING" id="1244869.H261_17808"/>
<proteinExistence type="predicted"/>
<organism evidence="1 2">
    <name type="scientific">Paramagnetospirillum caucaseum</name>
    <dbReference type="NCBI Taxonomy" id="1244869"/>
    <lineage>
        <taxon>Bacteria</taxon>
        <taxon>Pseudomonadati</taxon>
        <taxon>Pseudomonadota</taxon>
        <taxon>Alphaproteobacteria</taxon>
        <taxon>Rhodospirillales</taxon>
        <taxon>Magnetospirillaceae</taxon>
        <taxon>Paramagnetospirillum</taxon>
    </lineage>
</organism>
<dbReference type="Proteomes" id="UP000011744">
    <property type="component" value="Unassembled WGS sequence"/>
</dbReference>
<name>M2Y642_9PROT</name>
<dbReference type="eggNOG" id="COG1396">
    <property type="taxonomic scope" value="Bacteria"/>
</dbReference>
<dbReference type="AlphaFoldDB" id="M2Y642"/>
<sequence length="53" mass="5879">MIRGNVTKSVDVPDDDPMTKRETLELVRAYFTITDPKVRDQVLSMAKALGGAK</sequence>
<comment type="caution">
    <text evidence="1">The sequence shown here is derived from an EMBL/GenBank/DDBJ whole genome shotgun (WGS) entry which is preliminary data.</text>
</comment>
<dbReference type="PATRIC" id="fig|1244869.3.peg.3561"/>
<accession>M2Y642</accession>
<gene>
    <name evidence="1" type="ORF">H261_17808</name>
</gene>
<evidence type="ECO:0000313" key="2">
    <source>
        <dbReference type="Proteomes" id="UP000011744"/>
    </source>
</evidence>